<dbReference type="Proteomes" id="UP001530315">
    <property type="component" value="Unassembled WGS sequence"/>
</dbReference>
<feature type="region of interest" description="Disordered" evidence="1">
    <location>
        <begin position="40"/>
        <end position="74"/>
    </location>
</feature>
<keyword evidence="3" id="KW-1185">Reference proteome</keyword>
<accession>A0ABD3NHN2</accession>
<evidence type="ECO:0000313" key="3">
    <source>
        <dbReference type="Proteomes" id="UP001530315"/>
    </source>
</evidence>
<protein>
    <submittedName>
        <fullName evidence="2">Uncharacterized protein</fullName>
    </submittedName>
</protein>
<dbReference type="AlphaFoldDB" id="A0ABD3NHN2"/>
<proteinExistence type="predicted"/>
<name>A0ABD3NHN2_9STRA</name>
<evidence type="ECO:0000313" key="2">
    <source>
        <dbReference type="EMBL" id="KAL3775495.1"/>
    </source>
</evidence>
<reference evidence="2 3" key="1">
    <citation type="submission" date="2024-10" db="EMBL/GenBank/DDBJ databases">
        <title>Updated reference genomes for cyclostephanoid diatoms.</title>
        <authorList>
            <person name="Roberts W.R."/>
            <person name="Alverson A.J."/>
        </authorList>
    </citation>
    <scope>NUCLEOTIDE SEQUENCE [LARGE SCALE GENOMIC DNA]</scope>
    <source>
        <strain evidence="2 3">AJA276-08</strain>
    </source>
</reference>
<evidence type="ECO:0000256" key="1">
    <source>
        <dbReference type="SAM" id="MobiDB-lite"/>
    </source>
</evidence>
<comment type="caution">
    <text evidence="2">The sequence shown here is derived from an EMBL/GenBank/DDBJ whole genome shotgun (WGS) entry which is preliminary data.</text>
</comment>
<organism evidence="2 3">
    <name type="scientific">Stephanodiscus triporus</name>
    <dbReference type="NCBI Taxonomy" id="2934178"/>
    <lineage>
        <taxon>Eukaryota</taxon>
        <taxon>Sar</taxon>
        <taxon>Stramenopiles</taxon>
        <taxon>Ochrophyta</taxon>
        <taxon>Bacillariophyta</taxon>
        <taxon>Coscinodiscophyceae</taxon>
        <taxon>Thalassiosirophycidae</taxon>
        <taxon>Stephanodiscales</taxon>
        <taxon>Stephanodiscaceae</taxon>
        <taxon>Stephanodiscus</taxon>
    </lineage>
</organism>
<sequence length="87" mass="9840">MIMEYMDGRIEEILAVDENDDVDSDYERIGLKRMKIEFGTSTRLPPRDGGDVDDFGPRRPTVGGEGQSEEGRGSRHLLRRAVLMAWA</sequence>
<gene>
    <name evidence="2" type="ORF">ACHAW5_000240</name>
</gene>
<dbReference type="EMBL" id="JALLAZ020001409">
    <property type="protein sequence ID" value="KAL3775495.1"/>
    <property type="molecule type" value="Genomic_DNA"/>
</dbReference>